<dbReference type="NCBIfam" id="NF004411">
    <property type="entry name" value="PRK05759.1-2"/>
    <property type="match status" value="1"/>
</dbReference>
<evidence type="ECO:0000256" key="11">
    <source>
        <dbReference type="ARBA" id="ARBA00025198"/>
    </source>
</evidence>
<dbReference type="GO" id="GO:0005886">
    <property type="term" value="C:plasma membrane"/>
    <property type="evidence" value="ECO:0007669"/>
    <property type="project" value="UniProtKB-SubCell"/>
</dbReference>
<keyword evidence="2 15" id="KW-0813">Transport</keyword>
<keyword evidence="9 15" id="KW-0472">Membrane</keyword>
<dbReference type="RefSeq" id="WP_096527666.1">
    <property type="nucleotide sequence ID" value="NZ_AP014836.1"/>
</dbReference>
<evidence type="ECO:0000256" key="9">
    <source>
        <dbReference type="ARBA" id="ARBA00023136"/>
    </source>
</evidence>
<evidence type="ECO:0000256" key="4">
    <source>
        <dbReference type="ARBA" id="ARBA00022547"/>
    </source>
</evidence>
<evidence type="ECO:0000256" key="12">
    <source>
        <dbReference type="ARBA" id="ARBA00025614"/>
    </source>
</evidence>
<dbReference type="SUPFAM" id="SSF81573">
    <property type="entry name" value="F1F0 ATP synthase subunit B, membrane domain"/>
    <property type="match status" value="1"/>
</dbReference>
<comment type="function">
    <text evidence="12">Component of the F(0) channel, it forms part of the peripheral stalk, linking F(1) to F(0). The b'-subunit is a diverged and duplicated form of b found in plants and photosynthetic bacteria.</text>
</comment>
<dbReference type="InterPro" id="IPR005864">
    <property type="entry name" value="ATP_synth_F0_bsu_bac"/>
</dbReference>
<dbReference type="InterPro" id="IPR028987">
    <property type="entry name" value="ATP_synth_B-like_membr_sf"/>
</dbReference>
<keyword evidence="8 15" id="KW-0406">Ion transport</keyword>
<dbReference type="Pfam" id="PF00430">
    <property type="entry name" value="ATP-synt_B"/>
    <property type="match status" value="1"/>
</dbReference>
<evidence type="ECO:0000256" key="15">
    <source>
        <dbReference type="HAMAP-Rule" id="MF_01398"/>
    </source>
</evidence>
<feature type="region of interest" description="Disordered" evidence="17">
    <location>
        <begin position="43"/>
        <end position="65"/>
    </location>
</feature>
<evidence type="ECO:0000256" key="10">
    <source>
        <dbReference type="ARBA" id="ARBA00023310"/>
    </source>
</evidence>
<keyword evidence="3 15" id="KW-1003">Cell membrane</keyword>
<dbReference type="PANTHER" id="PTHR33445:SF1">
    <property type="entry name" value="ATP SYNTHASE SUBUNIT B"/>
    <property type="match status" value="1"/>
</dbReference>
<dbReference type="OrthoDB" id="9788020at2"/>
<comment type="subunit">
    <text evidence="15">F-type ATPases have 2 components, F(1) - the catalytic core - and F(0) - the membrane proton channel. F(1) has five subunits: alpha(3), beta(3), gamma(1), delta(1), epsilon(1). F(0) has three main subunits: a(1), b(2) and c(10-14). The alpha and beta chains form an alternating ring which encloses part of the gamma chain. F(1) is attached to F(0) by a central stalk formed by the gamma and epsilon chains, while a peripheral stalk is formed by the delta and b chains.</text>
</comment>
<dbReference type="AlphaFoldDB" id="A0A1Q2SQ21"/>
<evidence type="ECO:0000256" key="6">
    <source>
        <dbReference type="ARBA" id="ARBA00022781"/>
    </source>
</evidence>
<gene>
    <name evidence="15" type="primary">atpF</name>
    <name evidence="18" type="ORF">TAO_1829</name>
</gene>
<evidence type="ECO:0000256" key="5">
    <source>
        <dbReference type="ARBA" id="ARBA00022692"/>
    </source>
</evidence>
<dbReference type="InterPro" id="IPR050059">
    <property type="entry name" value="ATP_synthase_B_chain"/>
</dbReference>
<evidence type="ECO:0000256" key="17">
    <source>
        <dbReference type="SAM" id="MobiDB-lite"/>
    </source>
</evidence>
<evidence type="ECO:0000256" key="16">
    <source>
        <dbReference type="RuleBase" id="RU003848"/>
    </source>
</evidence>
<keyword evidence="4 15" id="KW-0138">CF(0)</keyword>
<keyword evidence="10 15" id="KW-0066">ATP synthesis</keyword>
<proteinExistence type="inferred from homology"/>
<protein>
    <recommendedName>
        <fullName evidence="15">ATP synthase subunit b</fullName>
    </recommendedName>
    <alternativeName>
        <fullName evidence="15">ATP synthase F(0) sector subunit b</fullName>
    </alternativeName>
    <alternativeName>
        <fullName evidence="15">ATPase subunit I</fullName>
    </alternativeName>
    <alternativeName>
        <fullName evidence="15">F-type ATPase subunit b</fullName>
        <shortName evidence="15">F-ATPase subunit b</shortName>
    </alternativeName>
</protein>
<sequence>MNVTATLIGQMVAFGILIWFVNRYLWGPMTNLMEERKKRIADGLAAAEQGRHSQEQAEKNAKETLHQAKEKAAEIIAQAQKRAHEIVEQAKEAANAEGDRLKIAANASIQQEINRARENLRGQVVSLAVAGASKILKRELDEQANEDLVKELVSQI</sequence>
<dbReference type="HAMAP" id="MF_01398">
    <property type="entry name" value="ATP_synth_b_bprime"/>
    <property type="match status" value="1"/>
</dbReference>
<dbReference type="Gene3D" id="1.20.5.620">
    <property type="entry name" value="F1F0 ATP synthase subunit B, membrane domain"/>
    <property type="match status" value="1"/>
</dbReference>
<comment type="subunit">
    <text evidence="13">F-type ATPases have 2 components, F(1) - the catalytic core - and F(0) - the membrane proton channel. F(1) has five subunits: alpha(3), beta(3), gamma(1), delta(1), epsilon(1). F(0) has four main subunits: a(1), b(2) and c(10-14). The alpha and beta chains form an alternating ring which encloses part of the gamma chain. F(1) is attached to F(0) by a central stalk formed by the gamma and epsilon chains, while a peripheral stalk is formed by the delta and b chains.</text>
</comment>
<comment type="subcellular location">
    <subcellularLocation>
        <location evidence="15">Cell membrane</location>
        <topology evidence="15">Single-pass membrane protein</topology>
    </subcellularLocation>
    <subcellularLocation>
        <location evidence="14">Endomembrane system</location>
        <topology evidence="14">Single-pass membrane protein</topology>
    </subcellularLocation>
</comment>
<dbReference type="GO" id="GO:0046933">
    <property type="term" value="F:proton-transporting ATP synthase activity, rotational mechanism"/>
    <property type="evidence" value="ECO:0007669"/>
    <property type="project" value="UniProtKB-UniRule"/>
</dbReference>
<evidence type="ECO:0000256" key="8">
    <source>
        <dbReference type="ARBA" id="ARBA00023065"/>
    </source>
</evidence>
<comment type="function">
    <text evidence="11 15">F(1)F(0) ATP synthase produces ATP from ADP in the presence of a proton or sodium gradient. F-type ATPases consist of two structural domains, F(1) containing the extramembraneous catalytic core and F(0) containing the membrane proton channel, linked together by a central stalk and a peripheral stalk. During catalysis, ATP synthesis in the catalytic domain of F(1) is coupled via a rotary mechanism of the central stalk subunits to proton translocation.</text>
</comment>
<dbReference type="NCBIfam" id="TIGR01144">
    <property type="entry name" value="ATP_synt_b"/>
    <property type="match status" value="1"/>
</dbReference>
<evidence type="ECO:0000256" key="1">
    <source>
        <dbReference type="ARBA" id="ARBA00005513"/>
    </source>
</evidence>
<comment type="similarity">
    <text evidence="1 15 16">Belongs to the ATPase B chain family.</text>
</comment>
<dbReference type="KEGG" id="ntt:TAO_1829"/>
<dbReference type="GO" id="GO:0046961">
    <property type="term" value="F:proton-transporting ATPase activity, rotational mechanism"/>
    <property type="evidence" value="ECO:0007669"/>
    <property type="project" value="TreeGrafter"/>
</dbReference>
<feature type="compositionally biased region" description="Basic and acidic residues" evidence="17">
    <location>
        <begin position="49"/>
        <end position="65"/>
    </location>
</feature>
<dbReference type="CDD" id="cd06503">
    <property type="entry name" value="ATP-synt_Fo_b"/>
    <property type="match status" value="1"/>
</dbReference>
<evidence type="ECO:0000256" key="14">
    <source>
        <dbReference type="ARBA" id="ARBA00037847"/>
    </source>
</evidence>
<feature type="transmembrane region" description="Helical" evidence="15">
    <location>
        <begin position="6"/>
        <end position="26"/>
    </location>
</feature>
<keyword evidence="6 15" id="KW-0375">Hydrogen ion transport</keyword>
<reference evidence="18 19" key="1">
    <citation type="journal article" date="2017" name="ISME J.">
        <title>An acid-tolerant ammonia-oxidizing ?-proteobacterium from soil.</title>
        <authorList>
            <person name="Hayatsu M."/>
            <person name="Tago K."/>
            <person name="Uchiyama I."/>
            <person name="Toyoda A."/>
            <person name="Wang Y."/>
            <person name="Shimomura Y."/>
            <person name="Okubo T."/>
            <person name="Kurisu F."/>
            <person name="Hirono Y."/>
            <person name="Nonaka K."/>
            <person name="Akiyama H."/>
            <person name="Itoh T."/>
            <person name="Takami H."/>
        </authorList>
    </citation>
    <scope>NUCLEOTIDE SEQUENCE [LARGE SCALE GENOMIC DNA]</scope>
    <source>
        <strain evidence="18 19">TAO100</strain>
    </source>
</reference>
<evidence type="ECO:0000256" key="2">
    <source>
        <dbReference type="ARBA" id="ARBA00022448"/>
    </source>
</evidence>
<dbReference type="PANTHER" id="PTHR33445">
    <property type="entry name" value="ATP SYNTHASE SUBUNIT B', CHLOROPLASTIC"/>
    <property type="match status" value="1"/>
</dbReference>
<keyword evidence="7 15" id="KW-1133">Transmembrane helix</keyword>
<dbReference type="InterPro" id="IPR002146">
    <property type="entry name" value="ATP_synth_b/b'su_bac/chlpt"/>
</dbReference>
<dbReference type="EMBL" id="AP014836">
    <property type="protein sequence ID" value="BAW81199.1"/>
    <property type="molecule type" value="Genomic_DNA"/>
</dbReference>
<dbReference type="Proteomes" id="UP000243679">
    <property type="component" value="Chromosome"/>
</dbReference>
<evidence type="ECO:0000313" key="19">
    <source>
        <dbReference type="Proteomes" id="UP000243679"/>
    </source>
</evidence>
<evidence type="ECO:0000256" key="3">
    <source>
        <dbReference type="ARBA" id="ARBA00022475"/>
    </source>
</evidence>
<evidence type="ECO:0000256" key="13">
    <source>
        <dbReference type="ARBA" id="ARBA00026054"/>
    </source>
</evidence>
<name>A0A1Q2SQ21_9GAMM</name>
<keyword evidence="19" id="KW-1185">Reference proteome</keyword>
<dbReference type="GO" id="GO:0012505">
    <property type="term" value="C:endomembrane system"/>
    <property type="evidence" value="ECO:0007669"/>
    <property type="project" value="UniProtKB-SubCell"/>
</dbReference>
<dbReference type="GO" id="GO:0045259">
    <property type="term" value="C:proton-transporting ATP synthase complex"/>
    <property type="evidence" value="ECO:0007669"/>
    <property type="project" value="UniProtKB-KW"/>
</dbReference>
<keyword evidence="5 15" id="KW-0812">Transmembrane</keyword>
<evidence type="ECO:0000256" key="7">
    <source>
        <dbReference type="ARBA" id="ARBA00022989"/>
    </source>
</evidence>
<organism evidence="18 19">
    <name type="scientific">Candidatus Nitrosoglobus terrae</name>
    <dbReference type="NCBI Taxonomy" id="1630141"/>
    <lineage>
        <taxon>Bacteria</taxon>
        <taxon>Pseudomonadati</taxon>
        <taxon>Pseudomonadota</taxon>
        <taxon>Gammaproteobacteria</taxon>
        <taxon>Chromatiales</taxon>
        <taxon>Chromatiaceae</taxon>
        <taxon>Candidatus Nitrosoglobus</taxon>
    </lineage>
</organism>
<accession>A0A1Q2SQ21</accession>
<evidence type="ECO:0000313" key="18">
    <source>
        <dbReference type="EMBL" id="BAW81199.1"/>
    </source>
</evidence>